<name>A0A855FQV5_9NEIS</name>
<dbReference type="RefSeq" id="WP_100123379.1">
    <property type="nucleotide sequence ID" value="NZ_MEIU01000040.1"/>
</dbReference>
<dbReference type="AlphaFoldDB" id="A0A855FQV5"/>
<feature type="transmembrane region" description="Helical" evidence="1">
    <location>
        <begin position="51"/>
        <end position="84"/>
    </location>
</feature>
<feature type="transmembrane region" description="Helical" evidence="1">
    <location>
        <begin position="105"/>
        <end position="129"/>
    </location>
</feature>
<gene>
    <name evidence="2" type="ORF">BHC57_03340</name>
</gene>
<feature type="transmembrane region" description="Helical" evidence="1">
    <location>
        <begin position="186"/>
        <end position="207"/>
    </location>
</feature>
<feature type="transmembrane region" description="Helical" evidence="1">
    <location>
        <begin position="12"/>
        <end position="39"/>
    </location>
</feature>
<protein>
    <submittedName>
        <fullName evidence="2">Uncharacterized protein</fullName>
    </submittedName>
</protein>
<dbReference type="Proteomes" id="UP000230463">
    <property type="component" value="Unassembled WGS sequence"/>
</dbReference>
<comment type="caution">
    <text evidence="2">The sequence shown here is derived from an EMBL/GenBank/DDBJ whole genome shotgun (WGS) entry which is preliminary data.</text>
</comment>
<evidence type="ECO:0000313" key="2">
    <source>
        <dbReference type="EMBL" id="PIT60860.1"/>
    </source>
</evidence>
<sequence>MRKYKEITEFVIDLFKIFSILGTAIGAFIVVIYCIEIQFFPQGVTISGALLFIWVTINFGILYGLIIVMLYMANLSIFYLLCFIRQTFLIVKFKKTEIKNLKIKYLPPVDIMLIFFLYGLIAQALIILFSIDLKIFSLMKIILVQTLMLLLYFIKFCADNRIKSKCFKIVNIKKEESDKDKISRNFMYLLLLILIPLVIGQFGGNLIKFSFTLSGIRQSNVTLYIDNNYRNVLQTRINQFNDGKEKSLHLKSIPECIDLCHLDNVNILFANVGSQILFEIRTMKDKNGQSEALRFNLPSSAIKGIDSKFIYSKDD</sequence>
<keyword evidence="1" id="KW-0812">Transmembrane</keyword>
<feature type="transmembrane region" description="Helical" evidence="1">
    <location>
        <begin position="135"/>
        <end position="154"/>
    </location>
</feature>
<keyword evidence="1" id="KW-0472">Membrane</keyword>
<proteinExistence type="predicted"/>
<evidence type="ECO:0000313" key="3">
    <source>
        <dbReference type="Proteomes" id="UP000230463"/>
    </source>
</evidence>
<reference evidence="2 3" key="1">
    <citation type="journal article" date="2017" name="MBio">
        <title>Type VI secretion-mediated competition in the bee gut microbiome.</title>
        <authorList>
            <person name="Steele M.I."/>
            <person name="Kwong W.K."/>
            <person name="Powell J.E."/>
            <person name="Whiteley M."/>
            <person name="Moran N.A."/>
        </authorList>
    </citation>
    <scope>NUCLEOTIDE SEQUENCE [LARGE SCALE GENOMIC DNA]</scope>
    <source>
        <strain evidence="2 3">HK3</strain>
    </source>
</reference>
<dbReference type="EMBL" id="MEIU01000040">
    <property type="protein sequence ID" value="PIT60860.1"/>
    <property type="molecule type" value="Genomic_DNA"/>
</dbReference>
<accession>A0A855FQV5</accession>
<evidence type="ECO:0000256" key="1">
    <source>
        <dbReference type="SAM" id="Phobius"/>
    </source>
</evidence>
<organism evidence="2 3">
    <name type="scientific">Snodgrassella alvi</name>
    <dbReference type="NCBI Taxonomy" id="1196083"/>
    <lineage>
        <taxon>Bacteria</taxon>
        <taxon>Pseudomonadati</taxon>
        <taxon>Pseudomonadota</taxon>
        <taxon>Betaproteobacteria</taxon>
        <taxon>Neisseriales</taxon>
        <taxon>Neisseriaceae</taxon>
        <taxon>Snodgrassella</taxon>
    </lineage>
</organism>
<keyword evidence="1" id="KW-1133">Transmembrane helix</keyword>